<feature type="non-terminal residue" evidence="2">
    <location>
        <position position="1"/>
    </location>
</feature>
<evidence type="ECO:0000313" key="3">
    <source>
        <dbReference type="EMBL" id="CAF4456144.1"/>
    </source>
</evidence>
<dbReference type="SUPFAM" id="SSF50692">
    <property type="entry name" value="ADC-like"/>
    <property type="match status" value="1"/>
</dbReference>
<sequence length="94" mass="10445">QTGQLSNCLIVGEAIYDDNCCVITLSQQKMDGLKLSHHALVLLKGKMHRETERLVLADGTCPNDHIRMNCVFRNNLHITSADVVFVQVLLSAPE</sequence>
<dbReference type="Pfam" id="PF02359">
    <property type="entry name" value="CDC48_N"/>
    <property type="match status" value="1"/>
</dbReference>
<accession>A0A8S2G5T3</accession>
<gene>
    <name evidence="2" type="ORF">OVA965_LOCUS43682</name>
    <name evidence="3" type="ORF">TMI583_LOCUS46041</name>
</gene>
<name>A0A8S2G5T3_9BILA</name>
<dbReference type="FunFam" id="2.40.40.20:FF:000003">
    <property type="entry name" value="Transitional endoplasmic reticulum ATPase"/>
    <property type="match status" value="1"/>
</dbReference>
<feature type="non-terminal residue" evidence="2">
    <location>
        <position position="94"/>
    </location>
</feature>
<dbReference type="Proteomes" id="UP000682733">
    <property type="component" value="Unassembled WGS sequence"/>
</dbReference>
<dbReference type="InterPro" id="IPR003338">
    <property type="entry name" value="CDC4_N-term_subdom"/>
</dbReference>
<dbReference type="Proteomes" id="UP000677228">
    <property type="component" value="Unassembled WGS sequence"/>
</dbReference>
<dbReference type="InterPro" id="IPR009010">
    <property type="entry name" value="Asp_de-COase-like_dom_sf"/>
</dbReference>
<protein>
    <recommendedName>
        <fullName evidence="1">CDC48 N-terminal subdomain domain-containing protein</fullName>
    </recommendedName>
</protein>
<evidence type="ECO:0000313" key="4">
    <source>
        <dbReference type="Proteomes" id="UP000677228"/>
    </source>
</evidence>
<evidence type="ECO:0000313" key="2">
    <source>
        <dbReference type="EMBL" id="CAF1630269.1"/>
    </source>
</evidence>
<dbReference type="AlphaFoldDB" id="A0A8S2G5T3"/>
<evidence type="ECO:0000259" key="1">
    <source>
        <dbReference type="Pfam" id="PF02359"/>
    </source>
</evidence>
<reference evidence="2" key="1">
    <citation type="submission" date="2021-02" db="EMBL/GenBank/DDBJ databases">
        <authorList>
            <person name="Nowell W R."/>
        </authorList>
    </citation>
    <scope>NUCLEOTIDE SEQUENCE</scope>
</reference>
<dbReference type="EMBL" id="CAJOBA010084293">
    <property type="protein sequence ID" value="CAF4456144.1"/>
    <property type="molecule type" value="Genomic_DNA"/>
</dbReference>
<comment type="caution">
    <text evidence="2">The sequence shown here is derived from an EMBL/GenBank/DDBJ whole genome shotgun (WGS) entry which is preliminary data.</text>
</comment>
<dbReference type="Gene3D" id="2.40.40.20">
    <property type="match status" value="1"/>
</dbReference>
<dbReference type="EMBL" id="CAJNOK010058688">
    <property type="protein sequence ID" value="CAF1630269.1"/>
    <property type="molecule type" value="Genomic_DNA"/>
</dbReference>
<proteinExistence type="predicted"/>
<feature type="domain" description="CDC48 N-terminal subdomain" evidence="1">
    <location>
        <begin position="9"/>
        <end position="87"/>
    </location>
</feature>
<organism evidence="2 4">
    <name type="scientific">Didymodactylos carnosus</name>
    <dbReference type="NCBI Taxonomy" id="1234261"/>
    <lineage>
        <taxon>Eukaryota</taxon>
        <taxon>Metazoa</taxon>
        <taxon>Spiralia</taxon>
        <taxon>Gnathifera</taxon>
        <taxon>Rotifera</taxon>
        <taxon>Eurotatoria</taxon>
        <taxon>Bdelloidea</taxon>
        <taxon>Philodinida</taxon>
        <taxon>Philodinidae</taxon>
        <taxon>Didymodactylos</taxon>
    </lineage>
</organism>